<evidence type="ECO:0000256" key="6">
    <source>
        <dbReference type="SAM" id="Phobius"/>
    </source>
</evidence>
<evidence type="ECO:0000313" key="9">
    <source>
        <dbReference type="Proteomes" id="UP001642540"/>
    </source>
</evidence>
<dbReference type="EMBL" id="CAXLJM020000007">
    <property type="protein sequence ID" value="CAL8073223.1"/>
    <property type="molecule type" value="Genomic_DNA"/>
</dbReference>
<keyword evidence="6" id="KW-1133">Transmembrane helix</keyword>
<comment type="caution">
    <text evidence="4">Lacks conserved residue(s) required for the propagation of feature annotation.</text>
</comment>
<keyword evidence="1" id="KW-0732">Signal</keyword>
<keyword evidence="4" id="KW-0768">Sushi</keyword>
<dbReference type="PROSITE" id="PS50923">
    <property type="entry name" value="SUSHI"/>
    <property type="match status" value="1"/>
</dbReference>
<evidence type="ECO:0000256" key="5">
    <source>
        <dbReference type="SAM" id="MobiDB-lite"/>
    </source>
</evidence>
<feature type="compositionally biased region" description="Basic residues" evidence="5">
    <location>
        <begin position="445"/>
        <end position="467"/>
    </location>
</feature>
<evidence type="ECO:0000259" key="7">
    <source>
        <dbReference type="PROSITE" id="PS50923"/>
    </source>
</evidence>
<dbReference type="PANTHER" id="PTHR45656:SF4">
    <property type="entry name" value="PROTEIN CBR-CLEC-78"/>
    <property type="match status" value="1"/>
</dbReference>
<dbReference type="InterPro" id="IPR035976">
    <property type="entry name" value="Sushi/SCR/CCP_sf"/>
</dbReference>
<dbReference type="InterPro" id="IPR000436">
    <property type="entry name" value="Sushi_SCR_CCP_dom"/>
</dbReference>
<feature type="region of interest" description="Disordered" evidence="5">
    <location>
        <begin position="393"/>
        <end position="416"/>
    </location>
</feature>
<dbReference type="SUPFAM" id="SSF57535">
    <property type="entry name" value="Complement control module/SCR domain"/>
    <property type="match status" value="2"/>
</dbReference>
<dbReference type="CDD" id="cd00033">
    <property type="entry name" value="CCP"/>
    <property type="match status" value="2"/>
</dbReference>
<keyword evidence="3" id="KW-1015">Disulfide bond</keyword>
<evidence type="ECO:0000256" key="1">
    <source>
        <dbReference type="ARBA" id="ARBA00022729"/>
    </source>
</evidence>
<feature type="domain" description="Sushi" evidence="7">
    <location>
        <begin position="129"/>
        <end position="183"/>
    </location>
</feature>
<sequence>MTSINQKAIAQPPSSSVLLISRVFFSHHPLLFLLFHLFISVSSATSSLANGSNYLNLLRSSDFSAMPRPRLGSLLGSANANEVPRLPVWNNAPDDNGPHIDFTQLFEMMGEPRGSQGRAMSELISRPKPKCNRRIRILNGVTRIRERGSIARFQCSHGFMLIGPTTIVCLRDRWSEQPPICVRGGCRTLQTPVHGIIRQSIGGAVAQFQCLGNSQIIGEPLLYCDGAKWNGSEPICYVEPTTTVKNYDTSTEEEEIWPESAMTPAATSQETGAEWDTNLEPVISTTTIEIMTSGNQLETFFTTSESPKVVINVSNATETPIKVTTIVYPTQNEITTKVPVQPSHGEIKTQVPAQPTVGESVHSVISTTTPKQIYFRTEKTITNDEQLPDARMLDNNSTNNLNVPVTTPPTPRLPTTNLTTILRLPTIVPSKIIPVTPPRRVKIPKRTRRPIPTRNPYKRPTRPRKQKFPKDTTKSYQKQTYPPVIATTEMETNNVVPVYAGPDTALTPLDYPIAIDKEMSPEHVAPIRPITPDMLNINQDGSESNQQHSKLAHASMVGGVTLFIIGLTTFSAGVLLYCWRKNKGIARARPYDMDGRTLSAHDANDDFTWMEQRDSGL</sequence>
<dbReference type="InterPro" id="IPR051277">
    <property type="entry name" value="SEZ6_CSMD_C4BPB_Regulators"/>
</dbReference>
<accession>A0ABP1PQD4</accession>
<organism evidence="8 9">
    <name type="scientific">Orchesella dallaii</name>
    <dbReference type="NCBI Taxonomy" id="48710"/>
    <lineage>
        <taxon>Eukaryota</taxon>
        <taxon>Metazoa</taxon>
        <taxon>Ecdysozoa</taxon>
        <taxon>Arthropoda</taxon>
        <taxon>Hexapoda</taxon>
        <taxon>Collembola</taxon>
        <taxon>Entomobryomorpha</taxon>
        <taxon>Entomobryoidea</taxon>
        <taxon>Orchesellidae</taxon>
        <taxon>Orchesellinae</taxon>
        <taxon>Orchesella</taxon>
    </lineage>
</organism>
<dbReference type="Gene3D" id="2.10.70.10">
    <property type="entry name" value="Complement Module, domain 1"/>
    <property type="match status" value="1"/>
</dbReference>
<feature type="compositionally biased region" description="Low complexity" evidence="5">
    <location>
        <begin position="393"/>
        <end position="405"/>
    </location>
</feature>
<proteinExistence type="predicted"/>
<feature type="transmembrane region" description="Helical" evidence="6">
    <location>
        <begin position="556"/>
        <end position="579"/>
    </location>
</feature>
<name>A0ABP1PQD4_9HEXA</name>
<protein>
    <recommendedName>
        <fullName evidence="7">Sushi domain-containing protein</fullName>
    </recommendedName>
</protein>
<evidence type="ECO:0000313" key="8">
    <source>
        <dbReference type="EMBL" id="CAL8073223.1"/>
    </source>
</evidence>
<gene>
    <name evidence="8" type="ORF">ODALV1_LOCUS2546</name>
</gene>
<feature type="region of interest" description="Disordered" evidence="5">
    <location>
        <begin position="445"/>
        <end position="477"/>
    </location>
</feature>
<dbReference type="SMART" id="SM00032">
    <property type="entry name" value="CCP"/>
    <property type="match status" value="2"/>
</dbReference>
<dbReference type="Proteomes" id="UP001642540">
    <property type="component" value="Unassembled WGS sequence"/>
</dbReference>
<evidence type="ECO:0000256" key="3">
    <source>
        <dbReference type="ARBA" id="ARBA00023157"/>
    </source>
</evidence>
<dbReference type="Pfam" id="PF00084">
    <property type="entry name" value="Sushi"/>
    <property type="match status" value="1"/>
</dbReference>
<keyword evidence="6" id="KW-0472">Membrane</keyword>
<dbReference type="PANTHER" id="PTHR45656">
    <property type="entry name" value="PROTEIN CBR-CLEC-78"/>
    <property type="match status" value="1"/>
</dbReference>
<keyword evidence="6" id="KW-0812">Transmembrane</keyword>
<reference evidence="8 9" key="1">
    <citation type="submission" date="2024-08" db="EMBL/GenBank/DDBJ databases">
        <authorList>
            <person name="Cucini C."/>
            <person name="Frati F."/>
        </authorList>
    </citation>
    <scope>NUCLEOTIDE SEQUENCE [LARGE SCALE GENOMIC DNA]</scope>
</reference>
<comment type="caution">
    <text evidence="8">The sequence shown here is derived from an EMBL/GenBank/DDBJ whole genome shotgun (WGS) entry which is preliminary data.</text>
</comment>
<evidence type="ECO:0000256" key="2">
    <source>
        <dbReference type="ARBA" id="ARBA00022737"/>
    </source>
</evidence>
<keyword evidence="2" id="KW-0677">Repeat</keyword>
<keyword evidence="9" id="KW-1185">Reference proteome</keyword>
<evidence type="ECO:0000256" key="4">
    <source>
        <dbReference type="PROSITE-ProRule" id="PRU00302"/>
    </source>
</evidence>